<feature type="chain" id="PRO_5011486459" evidence="12">
    <location>
        <begin position="33"/>
        <end position="660"/>
    </location>
</feature>
<evidence type="ECO:0000256" key="12">
    <source>
        <dbReference type="SAM" id="SignalP"/>
    </source>
</evidence>
<sequence length="660" mass="70734">MKSNLFHWKRYLWILSAAGILTVSATPAVVFAAPETGAASTAAQSGSEASAIAETTETATKALYGTSPQQAQSARVASIAAQAAATAGTGEEASAAVASIAAAAAETAAQEVTEDAQAWPSDTGIFSEAGVVIDVDSGCVLFGQNMHQQKAPASITKILTALVVLEHVDNLDQMIPYSHDAVYNTESGSGNKYGLDEGDSLSVRDALYLMLLASSNQSANALAEYVGGTREGFVQMMNDKVAELGCRDSHFANPSGLNDDTQLTSCYDMALIGMAAYRNERLLEIGSTRSHKITTPTKNNPNGINVKMEHKLLITEDPNSENYYPFAVAGKTGYTSIAGQTLVTYAVKEGRRLIAVTMKSRQKTHYTDTINLLEFGFNRFENVPVAEQETAISQASGNVTLGDSTFDAADLSVEETVMTVPKNLSVTDLERTVLTGEDMPAPAPDGAAAYIQYSYRDRVTGGAYVTAESLRAKETGATGTEGNRRTKAESGDNIFSKAAKGIGSFFAGIGDAVRNLSVPGIIAIAAVAGLAILTVIAFFTYSVQKRRENERLERRRTRLREMGVSEEEFAEMVGRRRRSRGEKNSSRDFSAETYRVTEAGNSPADHHGRAEDVKSPAVPQTEALKTETPENPDDSFLDEDFGMDGELITEEDPEKRQPHV</sequence>
<feature type="region of interest" description="Disordered" evidence="10">
    <location>
        <begin position="569"/>
        <end position="660"/>
    </location>
</feature>
<keyword evidence="11" id="KW-1133">Transmembrane helix</keyword>
<evidence type="ECO:0000256" key="6">
    <source>
        <dbReference type="ARBA" id="ARBA00023316"/>
    </source>
</evidence>
<dbReference type="PRINTS" id="PR00725">
    <property type="entry name" value="DADACBPTASE1"/>
</dbReference>
<comment type="similarity">
    <text evidence="1 9">Belongs to the peptidase S11 family.</text>
</comment>
<protein>
    <submittedName>
        <fullName evidence="14">D-alanyl-D-alanine carboxypeptidase</fullName>
    </submittedName>
</protein>
<dbReference type="InterPro" id="IPR001967">
    <property type="entry name" value="Peptidase_S11_N"/>
</dbReference>
<dbReference type="AlphaFoldDB" id="A0A1I0CXW7"/>
<dbReference type="GO" id="GO:0009002">
    <property type="term" value="F:serine-type D-Ala-D-Ala carboxypeptidase activity"/>
    <property type="evidence" value="ECO:0007669"/>
    <property type="project" value="InterPro"/>
</dbReference>
<evidence type="ECO:0000313" key="15">
    <source>
        <dbReference type="Proteomes" id="UP000199820"/>
    </source>
</evidence>
<evidence type="ECO:0000256" key="7">
    <source>
        <dbReference type="PIRSR" id="PIRSR618044-1"/>
    </source>
</evidence>
<keyword evidence="14" id="KW-0645">Protease</keyword>
<keyword evidence="4" id="KW-0133">Cell shape</keyword>
<dbReference type="Gene3D" id="3.40.710.10">
    <property type="entry name" value="DD-peptidase/beta-lactamase superfamily"/>
    <property type="match status" value="1"/>
</dbReference>
<evidence type="ECO:0000313" key="14">
    <source>
        <dbReference type="EMBL" id="SET24524.1"/>
    </source>
</evidence>
<keyword evidence="14" id="KW-0121">Carboxypeptidase</keyword>
<evidence type="ECO:0000256" key="5">
    <source>
        <dbReference type="ARBA" id="ARBA00022984"/>
    </source>
</evidence>
<feature type="compositionally biased region" description="Acidic residues" evidence="10">
    <location>
        <begin position="630"/>
        <end position="652"/>
    </location>
</feature>
<feature type="compositionally biased region" description="Basic and acidic residues" evidence="10">
    <location>
        <begin position="581"/>
        <end position="590"/>
    </location>
</feature>
<dbReference type="RefSeq" id="WP_074648972.1">
    <property type="nucleotide sequence ID" value="NZ_FOIL01000009.1"/>
</dbReference>
<feature type="binding site" evidence="8">
    <location>
        <position position="331"/>
    </location>
    <ligand>
        <name>substrate</name>
    </ligand>
</feature>
<evidence type="ECO:0000256" key="9">
    <source>
        <dbReference type="RuleBase" id="RU004016"/>
    </source>
</evidence>
<feature type="transmembrane region" description="Helical" evidence="11">
    <location>
        <begin position="521"/>
        <end position="541"/>
    </location>
</feature>
<dbReference type="GO" id="GO:0006508">
    <property type="term" value="P:proteolysis"/>
    <property type="evidence" value="ECO:0007669"/>
    <property type="project" value="InterPro"/>
</dbReference>
<dbReference type="STRING" id="1526.SAMN02910262_01427"/>
<keyword evidence="11" id="KW-0812">Transmembrane</keyword>
<dbReference type="GO" id="GO:0009252">
    <property type="term" value="P:peptidoglycan biosynthetic process"/>
    <property type="evidence" value="ECO:0007669"/>
    <property type="project" value="UniProtKB-KW"/>
</dbReference>
<dbReference type="PANTHER" id="PTHR21581:SF6">
    <property type="entry name" value="TRAFFICKING PROTEIN PARTICLE COMPLEX SUBUNIT 12"/>
    <property type="match status" value="1"/>
</dbReference>
<dbReference type="GO" id="GO:0008360">
    <property type="term" value="P:regulation of cell shape"/>
    <property type="evidence" value="ECO:0007669"/>
    <property type="project" value="UniProtKB-KW"/>
</dbReference>
<dbReference type="Pfam" id="PF00768">
    <property type="entry name" value="Peptidase_S11"/>
    <property type="match status" value="1"/>
</dbReference>
<organism evidence="14 15">
    <name type="scientific">[Clostridium] aminophilum</name>
    <dbReference type="NCBI Taxonomy" id="1526"/>
    <lineage>
        <taxon>Bacteria</taxon>
        <taxon>Bacillati</taxon>
        <taxon>Bacillota</taxon>
        <taxon>Clostridia</taxon>
        <taxon>Lachnospirales</taxon>
        <taxon>Lachnospiraceae</taxon>
    </lineage>
</organism>
<feature type="signal peptide" evidence="12">
    <location>
        <begin position="1"/>
        <end position="32"/>
    </location>
</feature>
<dbReference type="Proteomes" id="UP000199820">
    <property type="component" value="Unassembled WGS sequence"/>
</dbReference>
<dbReference type="GO" id="GO:0071555">
    <property type="term" value="P:cell wall organization"/>
    <property type="evidence" value="ECO:0007669"/>
    <property type="project" value="UniProtKB-KW"/>
</dbReference>
<dbReference type="EMBL" id="FOIL01000009">
    <property type="protein sequence ID" value="SET24524.1"/>
    <property type="molecule type" value="Genomic_DNA"/>
</dbReference>
<feature type="active site" evidence="7">
    <location>
        <position position="214"/>
    </location>
</feature>
<keyword evidence="5" id="KW-0573">Peptidoglycan synthesis</keyword>
<feature type="active site" description="Proton acceptor" evidence="7">
    <location>
        <position position="157"/>
    </location>
</feature>
<proteinExistence type="inferred from homology"/>
<keyword evidence="6" id="KW-0961">Cell wall biogenesis/degradation</keyword>
<evidence type="ECO:0000256" key="4">
    <source>
        <dbReference type="ARBA" id="ARBA00022960"/>
    </source>
</evidence>
<name>A0A1I0CXW7_9FIRM</name>
<evidence type="ECO:0000256" key="2">
    <source>
        <dbReference type="ARBA" id="ARBA00022729"/>
    </source>
</evidence>
<evidence type="ECO:0000256" key="10">
    <source>
        <dbReference type="SAM" id="MobiDB-lite"/>
    </source>
</evidence>
<keyword evidence="15" id="KW-1185">Reference proteome</keyword>
<dbReference type="PANTHER" id="PTHR21581">
    <property type="entry name" value="D-ALANYL-D-ALANINE CARBOXYPEPTIDASE"/>
    <property type="match status" value="1"/>
</dbReference>
<feature type="active site" description="Acyl-ester intermediate" evidence="7">
    <location>
        <position position="154"/>
    </location>
</feature>
<evidence type="ECO:0000256" key="8">
    <source>
        <dbReference type="PIRSR" id="PIRSR618044-2"/>
    </source>
</evidence>
<evidence type="ECO:0000256" key="1">
    <source>
        <dbReference type="ARBA" id="ARBA00007164"/>
    </source>
</evidence>
<dbReference type="InterPro" id="IPR018044">
    <property type="entry name" value="Peptidase_S11"/>
</dbReference>
<feature type="compositionally biased region" description="Basic and acidic residues" evidence="10">
    <location>
        <begin position="604"/>
        <end position="614"/>
    </location>
</feature>
<accession>A0A1I0CXW7</accession>
<dbReference type="SUPFAM" id="SSF56601">
    <property type="entry name" value="beta-lactamase/transpeptidase-like"/>
    <property type="match status" value="1"/>
</dbReference>
<evidence type="ECO:0000256" key="3">
    <source>
        <dbReference type="ARBA" id="ARBA00022801"/>
    </source>
</evidence>
<keyword evidence="3" id="KW-0378">Hydrolase</keyword>
<evidence type="ECO:0000256" key="11">
    <source>
        <dbReference type="SAM" id="Phobius"/>
    </source>
</evidence>
<gene>
    <name evidence="14" type="ORF">SAMN04487771_100922</name>
</gene>
<feature type="domain" description="Peptidase S11 D-alanyl-D-alanine carboxypeptidase A N-terminal" evidence="13">
    <location>
        <begin position="124"/>
        <end position="360"/>
    </location>
</feature>
<dbReference type="InterPro" id="IPR012338">
    <property type="entry name" value="Beta-lactam/transpept-like"/>
</dbReference>
<keyword evidence="11" id="KW-0472">Membrane</keyword>
<keyword evidence="2 12" id="KW-0732">Signal</keyword>
<evidence type="ECO:0000259" key="13">
    <source>
        <dbReference type="Pfam" id="PF00768"/>
    </source>
</evidence>
<reference evidence="14 15" key="1">
    <citation type="submission" date="2016-10" db="EMBL/GenBank/DDBJ databases">
        <authorList>
            <person name="de Groot N.N."/>
        </authorList>
    </citation>
    <scope>NUCLEOTIDE SEQUENCE [LARGE SCALE GENOMIC DNA]</scope>
    <source>
        <strain evidence="14 15">KH1P1</strain>
    </source>
</reference>